<sequence length="190" mass="21150">MKSLKTVIQQIPKTGVPAKFTQGHLKSMGYKSTNDRRIITVLKAIGFLDGSGTPTEAYKGYRGGGAETVMANAVKSTYKELFNLYPNANGKDEESLTHFFATRTNSGERVQKVMVQTFKTLCELGNFSDTEQDFSEPEEDLASGAVVPKREKKGGFPLNINIELQMPPTDDPKIYEAFFKAMKKHLLDEE</sequence>
<dbReference type="EMBL" id="MHIS01000008">
    <property type="protein sequence ID" value="OGY56755.1"/>
    <property type="molecule type" value="Genomic_DNA"/>
</dbReference>
<evidence type="ECO:0008006" key="3">
    <source>
        <dbReference type="Google" id="ProtNLM"/>
    </source>
</evidence>
<evidence type="ECO:0000313" key="2">
    <source>
        <dbReference type="Proteomes" id="UP000178179"/>
    </source>
</evidence>
<name>A0A1G1YWJ6_9BACT</name>
<dbReference type="Pfam" id="PF17278">
    <property type="entry name" value="DUF5343"/>
    <property type="match status" value="1"/>
</dbReference>
<evidence type="ECO:0000313" key="1">
    <source>
        <dbReference type="EMBL" id="OGY56755.1"/>
    </source>
</evidence>
<comment type="caution">
    <text evidence="1">The sequence shown here is derived from an EMBL/GenBank/DDBJ whole genome shotgun (WGS) entry which is preliminary data.</text>
</comment>
<dbReference type="AlphaFoldDB" id="A0A1G1YWJ6"/>
<gene>
    <name evidence="1" type="ORF">A2119_01805</name>
</gene>
<organism evidence="1 2">
    <name type="scientific">Candidatus Colwellbacteria bacterium GWA2_46_10</name>
    <dbReference type="NCBI Taxonomy" id="1797684"/>
    <lineage>
        <taxon>Bacteria</taxon>
        <taxon>Candidatus Colwelliibacteriota</taxon>
    </lineage>
</organism>
<accession>A0A1G1YWJ6</accession>
<reference evidence="1 2" key="1">
    <citation type="journal article" date="2016" name="Nat. Commun.">
        <title>Thousands of microbial genomes shed light on interconnected biogeochemical processes in an aquifer system.</title>
        <authorList>
            <person name="Anantharaman K."/>
            <person name="Brown C.T."/>
            <person name="Hug L.A."/>
            <person name="Sharon I."/>
            <person name="Castelle C.J."/>
            <person name="Probst A.J."/>
            <person name="Thomas B.C."/>
            <person name="Singh A."/>
            <person name="Wilkins M.J."/>
            <person name="Karaoz U."/>
            <person name="Brodie E.L."/>
            <person name="Williams K.H."/>
            <person name="Hubbard S.S."/>
            <person name="Banfield J.F."/>
        </authorList>
    </citation>
    <scope>NUCLEOTIDE SEQUENCE [LARGE SCALE GENOMIC DNA]</scope>
</reference>
<dbReference type="Proteomes" id="UP000178179">
    <property type="component" value="Unassembled WGS sequence"/>
</dbReference>
<proteinExistence type="predicted"/>
<dbReference type="InterPro" id="IPR035235">
    <property type="entry name" value="DUF5343"/>
</dbReference>
<protein>
    <recommendedName>
        <fullName evidence="3">DUF5343 domain-containing protein</fullName>
    </recommendedName>
</protein>